<comment type="catalytic activity">
    <reaction evidence="5">
        <text>O-phospho-L-tyrosyl-[protein] + H2O = L-tyrosyl-[protein] + phosphate</text>
        <dbReference type="Rhea" id="RHEA:10684"/>
        <dbReference type="Rhea" id="RHEA-COMP:10136"/>
        <dbReference type="Rhea" id="RHEA-COMP:20101"/>
        <dbReference type="ChEBI" id="CHEBI:15377"/>
        <dbReference type="ChEBI" id="CHEBI:43474"/>
        <dbReference type="ChEBI" id="CHEBI:46858"/>
        <dbReference type="ChEBI" id="CHEBI:61978"/>
        <dbReference type="EC" id="3.1.3.48"/>
    </reaction>
</comment>
<feature type="transmembrane region" description="Helical" evidence="6">
    <location>
        <begin position="707"/>
        <end position="730"/>
    </location>
</feature>
<dbReference type="EMBL" id="CADEPI010000039">
    <property type="protein sequence ID" value="CAB3368676.1"/>
    <property type="molecule type" value="Genomic_DNA"/>
</dbReference>
<feature type="domain" description="Tyrosine-protein phosphatase" evidence="8">
    <location>
        <begin position="796"/>
        <end position="1048"/>
    </location>
</feature>
<protein>
    <recommendedName>
        <fullName evidence="2">protein-tyrosine-phosphatase</fullName>
        <ecNumber evidence="2">3.1.3.48</ecNumber>
    </recommendedName>
</protein>
<dbReference type="SMART" id="SM00404">
    <property type="entry name" value="PTPc_motif"/>
    <property type="match status" value="2"/>
</dbReference>
<dbReference type="SUPFAM" id="SSF52799">
    <property type="entry name" value="(Phosphotyrosine protein) phosphatases II"/>
    <property type="match status" value="2"/>
</dbReference>
<dbReference type="InterPro" id="IPR016130">
    <property type="entry name" value="Tyr_Pase_AS"/>
</dbReference>
<dbReference type="CDD" id="cd00047">
    <property type="entry name" value="PTPc"/>
    <property type="match status" value="2"/>
</dbReference>
<keyword evidence="11" id="KW-1185">Reference proteome</keyword>
<proteinExistence type="inferred from homology"/>
<dbReference type="InterPro" id="IPR050348">
    <property type="entry name" value="Protein-Tyr_Phosphatase"/>
</dbReference>
<dbReference type="FunFam" id="3.90.190.10:FF:000102">
    <property type="entry name" value="Receptor-type tyrosine-protein phosphatase"/>
    <property type="match status" value="1"/>
</dbReference>
<evidence type="ECO:0000256" key="2">
    <source>
        <dbReference type="ARBA" id="ARBA00013064"/>
    </source>
</evidence>
<keyword evidence="4" id="KW-0904">Protein phosphatase</keyword>
<feature type="domain" description="Tyrosine specific protein phosphatases" evidence="9">
    <location>
        <begin position="1247"/>
        <end position="1319"/>
    </location>
</feature>
<dbReference type="OrthoDB" id="6108687at2759"/>
<comment type="similarity">
    <text evidence="1">Belongs to the protein-tyrosine phosphatase family.</text>
</comment>
<keyword evidence="6" id="KW-1133">Transmembrane helix</keyword>
<feature type="chain" id="PRO_5035949825" description="protein-tyrosine-phosphatase" evidence="7">
    <location>
        <begin position="24"/>
        <end position="1339"/>
    </location>
</feature>
<dbReference type="Proteomes" id="UP000494165">
    <property type="component" value="Unassembled WGS sequence"/>
</dbReference>
<dbReference type="InterPro" id="IPR029021">
    <property type="entry name" value="Prot-tyrosine_phosphatase-like"/>
</dbReference>
<dbReference type="Gene3D" id="3.90.190.10">
    <property type="entry name" value="Protein tyrosine phosphatase superfamily"/>
    <property type="match status" value="2"/>
</dbReference>
<evidence type="ECO:0000256" key="3">
    <source>
        <dbReference type="ARBA" id="ARBA00022801"/>
    </source>
</evidence>
<dbReference type="EC" id="3.1.3.48" evidence="2"/>
<dbReference type="PROSITE" id="PS50056">
    <property type="entry name" value="TYR_PHOSPHATASE_2"/>
    <property type="match status" value="2"/>
</dbReference>
<dbReference type="InterPro" id="IPR000242">
    <property type="entry name" value="PTP_cat"/>
</dbReference>
<evidence type="ECO:0000256" key="6">
    <source>
        <dbReference type="SAM" id="Phobius"/>
    </source>
</evidence>
<sequence>MLGRFAVSIFLLLLAREFKSTDGYVFSIRNGGNKNVTACVSDETPIAFVRNFQSINDTVTVTIVDLNGNSIPLVDHDCNLVQEYGCGKWNLKEWIKESNIKNSTDQYPMVTDYRWNDLPVTLTMGVFKGKINVAKKQNFKMHFSILAHDSAQFLVTEDPTLGSGLNAVIDGWGNNHKSVLRYCPIINDTLSTDNNIYYPSCENYLVEKKDFDVLHAGRKWAHVTLEINLEKQIENDLFDIEDHVNIKVSSKKEREKLENGDYYVSTRSTRKKRGLFKTHKYSIIRPIKASSSMEVQLERDSTSSFCVDVVFLTNTRVKVGNIFSVEVLTASGKIFDESVESADYNSKWRTVRFGKGDIKPKKGWKIKLTANDKSLVVGGIKFCKEGHLVTKTTMIYVDDCYPLEKPAQTRNPNTSHFNELLYKLGNCKLNGGNCSGDQLCSKENCKCFAGYTGAYCTEPCTGVKFGVNCSDTYDRNCLNGTFSPVNGRCLNGCNKGYVYPECRRKIQNATPIVQSAGHDKITLNLSASLSGTVNISQMLIQYKIRSQSEWANMSINLTSELNECSILNLKPNKEYNIRFTLFEKDAMNHPQNFVPGNESSFTTKCKPLDSSDLMVQAVNSSTFSINMSIGADGLCTPKYLTVVHNATEILNETVVGGNFGKFVYNCKCGEHTITVSNIVNMSTPLHKTFICSNCPTQVKLGNASTPLIPIIVTVLAVLALLTGLGIWFYLKKWKNIKPPNQLSTAQFSNNSAILRNEMLPDQTGANHLTDDNTEMPIDSSSTDVERYLQRALTFNLKEEFEKFPRGQTQSWDCGSKSQNKKKNRYANLAAYDSSRVLLELLPGDENSDYINANYVDGFERPKAYIATQGPKLSTVNDFWRMIWQEKTTFIVMVTNLVEGDKTKCEKYWPDINREENYGTVAVRSVNEEINADYVTRTLSVSRDNVNRLVQQLHYTSWPDHGVPLYPQSMALFIDKIIQHKKKHPILIHCSAGVGRTGTIILIDACLRMFRSHNRIDVMSIFGQMRSQRVNLVDNLAQFEFVHLVLLEIIANPKFEIGCANFYDEYCKLMSNNGEKLKESFAKVEMICEKDFQRLETPARNETDKCRYPHFISSSNAIVKLFPYENVVTMSFINAVIVDGYNRAKQFIATQVPMKNTVADFWRLIDQFNVKQIVVLTEPHITDGDFLPTKQRRFAFGAIQVTLADAEDANNIRTLNIELHSKGKCKKVRVMCASFGWMAQEAAPPNLQSFIDLWGTLKTAHEKDSITIVCHDGVTASGLFLAMGFVIEKIKLEQKVDAGLAVRTLRKARPAFVSSQIQFGLVYEAAKQYLNSFDTYGNFK</sequence>
<evidence type="ECO:0000256" key="5">
    <source>
        <dbReference type="ARBA" id="ARBA00051722"/>
    </source>
</evidence>
<keyword evidence="3" id="KW-0378">Hydrolase</keyword>
<keyword evidence="6" id="KW-0472">Membrane</keyword>
<organism evidence="10 11">
    <name type="scientific">Cloeon dipterum</name>
    <dbReference type="NCBI Taxonomy" id="197152"/>
    <lineage>
        <taxon>Eukaryota</taxon>
        <taxon>Metazoa</taxon>
        <taxon>Ecdysozoa</taxon>
        <taxon>Arthropoda</taxon>
        <taxon>Hexapoda</taxon>
        <taxon>Insecta</taxon>
        <taxon>Pterygota</taxon>
        <taxon>Palaeoptera</taxon>
        <taxon>Ephemeroptera</taxon>
        <taxon>Pisciforma</taxon>
        <taxon>Baetidae</taxon>
        <taxon>Cloeon</taxon>
    </lineage>
</organism>
<evidence type="ECO:0000313" key="10">
    <source>
        <dbReference type="EMBL" id="CAB3368676.1"/>
    </source>
</evidence>
<gene>
    <name evidence="10" type="ORF">CLODIP_2_CD00847</name>
</gene>
<dbReference type="PANTHER" id="PTHR19134:SF562">
    <property type="entry name" value="PROTEIN-TYROSINE-PHOSPHATASE"/>
    <property type="match status" value="1"/>
</dbReference>
<reference evidence="10 11" key="1">
    <citation type="submission" date="2020-04" db="EMBL/GenBank/DDBJ databases">
        <authorList>
            <person name="Alioto T."/>
            <person name="Alioto T."/>
            <person name="Gomez Garrido J."/>
        </authorList>
    </citation>
    <scope>NUCLEOTIDE SEQUENCE [LARGE SCALE GENOMIC DNA]</scope>
</reference>
<keyword evidence="7" id="KW-0732">Signal</keyword>
<feature type="signal peptide" evidence="7">
    <location>
        <begin position="1"/>
        <end position="23"/>
    </location>
</feature>
<dbReference type="GO" id="GO:0004725">
    <property type="term" value="F:protein tyrosine phosphatase activity"/>
    <property type="evidence" value="ECO:0007669"/>
    <property type="project" value="UniProtKB-EC"/>
</dbReference>
<dbReference type="GO" id="GO:0008045">
    <property type="term" value="P:motor neuron axon guidance"/>
    <property type="evidence" value="ECO:0007669"/>
    <property type="project" value="TreeGrafter"/>
</dbReference>
<name>A0A8S1CTU4_9INSE</name>
<evidence type="ECO:0000256" key="7">
    <source>
        <dbReference type="SAM" id="SignalP"/>
    </source>
</evidence>
<evidence type="ECO:0000256" key="1">
    <source>
        <dbReference type="ARBA" id="ARBA00009580"/>
    </source>
</evidence>
<dbReference type="PRINTS" id="PR00700">
    <property type="entry name" value="PRTYPHPHTASE"/>
</dbReference>
<dbReference type="PANTHER" id="PTHR19134">
    <property type="entry name" value="RECEPTOR-TYPE TYROSINE-PROTEIN PHOSPHATASE"/>
    <property type="match status" value="1"/>
</dbReference>
<dbReference type="Gene3D" id="2.170.300.10">
    <property type="entry name" value="Tie2 ligand-binding domain superfamily"/>
    <property type="match status" value="1"/>
</dbReference>
<dbReference type="SMART" id="SM00194">
    <property type="entry name" value="PTPc"/>
    <property type="match status" value="2"/>
</dbReference>
<dbReference type="InterPro" id="IPR000387">
    <property type="entry name" value="Tyr_Pase_dom"/>
</dbReference>
<dbReference type="PROSITE" id="PS00383">
    <property type="entry name" value="TYR_PHOSPHATASE_1"/>
    <property type="match status" value="1"/>
</dbReference>
<accession>A0A8S1CTU4</accession>
<evidence type="ECO:0000259" key="8">
    <source>
        <dbReference type="PROSITE" id="PS50055"/>
    </source>
</evidence>
<dbReference type="PROSITE" id="PS50055">
    <property type="entry name" value="TYR_PHOSPHATASE_PTP"/>
    <property type="match status" value="2"/>
</dbReference>
<comment type="caution">
    <text evidence="10">The sequence shown here is derived from an EMBL/GenBank/DDBJ whole genome shotgun (WGS) entry which is preliminary data.</text>
</comment>
<keyword evidence="6" id="KW-0812">Transmembrane</keyword>
<dbReference type="Pfam" id="PF00102">
    <property type="entry name" value="Y_phosphatase"/>
    <property type="match status" value="2"/>
</dbReference>
<evidence type="ECO:0000256" key="4">
    <source>
        <dbReference type="ARBA" id="ARBA00022912"/>
    </source>
</evidence>
<evidence type="ECO:0000313" key="11">
    <source>
        <dbReference type="Proteomes" id="UP000494165"/>
    </source>
</evidence>
<feature type="domain" description="Tyrosine-protein phosphatase" evidence="8">
    <location>
        <begin position="1076"/>
        <end position="1328"/>
    </location>
</feature>
<dbReference type="InterPro" id="IPR003595">
    <property type="entry name" value="Tyr_Pase_cat"/>
</dbReference>
<evidence type="ECO:0000259" key="9">
    <source>
        <dbReference type="PROSITE" id="PS50056"/>
    </source>
</evidence>
<feature type="domain" description="Tyrosine specific protein phosphatases" evidence="9">
    <location>
        <begin position="970"/>
        <end position="1039"/>
    </location>
</feature>